<dbReference type="AlphaFoldDB" id="A0A1W9HV59"/>
<evidence type="ECO:0000256" key="12">
    <source>
        <dbReference type="ARBA" id="ARBA00023285"/>
    </source>
</evidence>
<accession>A0A1W9HV59</accession>
<dbReference type="STRING" id="1827387.A4S15_12225"/>
<keyword evidence="4 13" id="KW-0813">Transport</keyword>
<evidence type="ECO:0000256" key="4">
    <source>
        <dbReference type="ARBA" id="ARBA00022448"/>
    </source>
</evidence>
<comment type="similarity">
    <text evidence="13">Belongs to the NiCoT transporter (TC 2.A.52) family.</text>
</comment>
<evidence type="ECO:0000256" key="2">
    <source>
        <dbReference type="ARBA" id="ARBA00004651"/>
    </source>
</evidence>
<keyword evidence="3" id="KW-0171">Cobalt transport</keyword>
<feature type="transmembrane region" description="Helical" evidence="13">
    <location>
        <begin position="122"/>
        <end position="147"/>
    </location>
</feature>
<comment type="caution">
    <text evidence="15">The sequence shown here is derived from an EMBL/GenBank/DDBJ whole genome shotgun (WGS) entry which is preliminary data.</text>
</comment>
<evidence type="ECO:0000313" key="16">
    <source>
        <dbReference type="Proteomes" id="UP000192872"/>
    </source>
</evidence>
<evidence type="ECO:0000256" key="1">
    <source>
        <dbReference type="ARBA" id="ARBA00002510"/>
    </source>
</evidence>
<evidence type="ECO:0000256" key="3">
    <source>
        <dbReference type="ARBA" id="ARBA00022426"/>
    </source>
</evidence>
<dbReference type="PANTHER" id="PTHR40659">
    <property type="entry name" value="NICKEL/COBALT EFFLUX SYSTEM RCNA"/>
    <property type="match status" value="1"/>
</dbReference>
<dbReference type="GO" id="GO:0005886">
    <property type="term" value="C:plasma membrane"/>
    <property type="evidence" value="ECO:0007669"/>
    <property type="project" value="UniProtKB-SubCell"/>
</dbReference>
<feature type="transmembrane region" description="Helical" evidence="13">
    <location>
        <begin position="81"/>
        <end position="101"/>
    </location>
</feature>
<dbReference type="GO" id="GO:0010045">
    <property type="term" value="P:response to nickel cation"/>
    <property type="evidence" value="ECO:0007669"/>
    <property type="project" value="TreeGrafter"/>
</dbReference>
<keyword evidence="7 13" id="KW-0812">Transmembrane</keyword>
<dbReference type="Pfam" id="PF03824">
    <property type="entry name" value="NicO"/>
    <property type="match status" value="2"/>
</dbReference>
<keyword evidence="6" id="KW-0533">Nickel</keyword>
<reference evidence="15 16" key="1">
    <citation type="journal article" date="2017" name="Water Res.">
        <title>Comammox in drinking water systems.</title>
        <authorList>
            <person name="Wang Y."/>
            <person name="Ma L."/>
            <person name="Mao Y."/>
            <person name="Jiang X."/>
            <person name="Xia Y."/>
            <person name="Yu K."/>
            <person name="Li B."/>
            <person name="Zhang T."/>
        </authorList>
    </citation>
    <scope>NUCLEOTIDE SEQUENCE [LARGE SCALE GENOMIC DNA]</scope>
    <source>
        <strain evidence="15">SG_bin8</strain>
    </source>
</reference>
<evidence type="ECO:0000256" key="7">
    <source>
        <dbReference type="ARBA" id="ARBA00022692"/>
    </source>
</evidence>
<evidence type="ECO:0000256" key="9">
    <source>
        <dbReference type="ARBA" id="ARBA00023065"/>
    </source>
</evidence>
<dbReference type="InterPro" id="IPR051224">
    <property type="entry name" value="NiCoT_RcnA"/>
</dbReference>
<comment type="function">
    <text evidence="1">Efflux system for nickel and cobalt.</text>
</comment>
<protein>
    <recommendedName>
        <fullName evidence="13">Nickel/cobalt efflux system</fullName>
    </recommendedName>
</protein>
<feature type="transmembrane region" description="Helical" evidence="13">
    <location>
        <begin position="256"/>
        <end position="282"/>
    </location>
</feature>
<name>A0A1W9HV59_9HYPH</name>
<dbReference type="RefSeq" id="WP_376803036.1">
    <property type="nucleotide sequence ID" value="NZ_DBNB01000022.1"/>
</dbReference>
<keyword evidence="12" id="KW-0170">Cobalt</keyword>
<evidence type="ECO:0000256" key="11">
    <source>
        <dbReference type="ARBA" id="ARBA00023136"/>
    </source>
</evidence>
<feature type="chain" id="PRO_5013162431" description="Nickel/cobalt efflux system" evidence="14">
    <location>
        <begin position="27"/>
        <end position="331"/>
    </location>
</feature>
<dbReference type="PANTHER" id="PTHR40659:SF1">
    <property type="entry name" value="NICKEL_COBALT EFFLUX SYSTEM RCNA"/>
    <property type="match status" value="1"/>
</dbReference>
<evidence type="ECO:0000256" key="5">
    <source>
        <dbReference type="ARBA" id="ARBA00022475"/>
    </source>
</evidence>
<dbReference type="GO" id="GO:0046583">
    <property type="term" value="F:monoatomic cation efflux transmembrane transporter activity"/>
    <property type="evidence" value="ECO:0007669"/>
    <property type="project" value="TreeGrafter"/>
</dbReference>
<evidence type="ECO:0000256" key="10">
    <source>
        <dbReference type="ARBA" id="ARBA00023112"/>
    </source>
</evidence>
<feature type="transmembrane region" description="Helical" evidence="13">
    <location>
        <begin position="303"/>
        <end position="325"/>
    </location>
</feature>
<keyword evidence="11 13" id="KW-0472">Membrane</keyword>
<feature type="transmembrane region" description="Helical" evidence="13">
    <location>
        <begin position="159"/>
        <end position="178"/>
    </location>
</feature>
<keyword evidence="8 13" id="KW-1133">Transmembrane helix</keyword>
<keyword evidence="14" id="KW-0732">Signal</keyword>
<proteinExistence type="inferred from homology"/>
<keyword evidence="10" id="KW-0921">Nickel transport</keyword>
<keyword evidence="5" id="KW-1003">Cell membrane</keyword>
<evidence type="ECO:0000256" key="13">
    <source>
        <dbReference type="RuleBase" id="RU362101"/>
    </source>
</evidence>
<feature type="signal peptide" evidence="14">
    <location>
        <begin position="1"/>
        <end position="26"/>
    </location>
</feature>
<evidence type="ECO:0000256" key="6">
    <source>
        <dbReference type="ARBA" id="ARBA00022596"/>
    </source>
</evidence>
<dbReference type="InterPro" id="IPR011541">
    <property type="entry name" value="Ni/Co_transpt_high_affinity"/>
</dbReference>
<feature type="transmembrane region" description="Helical" evidence="13">
    <location>
        <begin position="225"/>
        <end position="250"/>
    </location>
</feature>
<dbReference type="GO" id="GO:0015099">
    <property type="term" value="F:nickel cation transmembrane transporter activity"/>
    <property type="evidence" value="ECO:0007669"/>
    <property type="project" value="UniProtKB-UniRule"/>
</dbReference>
<dbReference type="EMBL" id="LWDL01000021">
    <property type="protein sequence ID" value="OQW51192.1"/>
    <property type="molecule type" value="Genomic_DNA"/>
</dbReference>
<gene>
    <name evidence="15" type="ORF">A4S15_12225</name>
</gene>
<dbReference type="Proteomes" id="UP000192872">
    <property type="component" value="Unassembled WGS sequence"/>
</dbReference>
<evidence type="ECO:0000256" key="8">
    <source>
        <dbReference type="ARBA" id="ARBA00022989"/>
    </source>
</evidence>
<comment type="subcellular location">
    <subcellularLocation>
        <location evidence="2 13">Cell membrane</location>
        <topology evidence="2 13">Multi-pass membrane protein</topology>
    </subcellularLocation>
</comment>
<evidence type="ECO:0000313" key="15">
    <source>
        <dbReference type="EMBL" id="OQW51192.1"/>
    </source>
</evidence>
<sequence length="331" mass="33475">MKMSARTPAIVALAALALLAFEVVAAAQGTTPFGVGRAEPAINPSSFGPLSGVASYIAVKQAEIYRLFASAMRQAAHDPTAIVTIIGLCLAYGVLHAAGPGHGKAVISSYLFATRETLRRGIVISFAASLVQGAMAIALVGVFALFFKATAAAMDQASRYAEIVSYGLVALIGGVLLVRKLAGLWPRHRLASAGGVAAGHLDDGTCCDGHAADPRMLQGKFDLRSAALAVFAVGARPCTGAVLVLVFALAQGVFAVGILGVLAISLGTGATVGLLAALAVGAQGLAMRLAARRSGLALAFQHIFEIGGALFVLLFGLTLLSAALISGPASL</sequence>
<organism evidence="15 16">
    <name type="scientific">Candidatus Raskinella chloraquaticus</name>
    <dbReference type="NCBI Taxonomy" id="1951219"/>
    <lineage>
        <taxon>Bacteria</taxon>
        <taxon>Pseudomonadati</taxon>
        <taxon>Pseudomonadota</taxon>
        <taxon>Alphaproteobacteria</taxon>
        <taxon>Hyphomicrobiales</taxon>
        <taxon>Phreatobacteraceae</taxon>
        <taxon>Candidatus Raskinella</taxon>
    </lineage>
</organism>
<dbReference type="GO" id="GO:0006824">
    <property type="term" value="P:cobalt ion transport"/>
    <property type="evidence" value="ECO:0007669"/>
    <property type="project" value="UniProtKB-KW"/>
</dbReference>
<keyword evidence="9" id="KW-0406">Ion transport</keyword>
<evidence type="ECO:0000256" key="14">
    <source>
        <dbReference type="SAM" id="SignalP"/>
    </source>
</evidence>
<dbReference type="GO" id="GO:0032025">
    <property type="term" value="P:response to cobalt ion"/>
    <property type="evidence" value="ECO:0007669"/>
    <property type="project" value="TreeGrafter"/>
</dbReference>